<keyword evidence="2" id="KW-1185">Reference proteome</keyword>
<dbReference type="EMBL" id="BMND01000051">
    <property type="protein sequence ID" value="GGN63289.1"/>
    <property type="molecule type" value="Genomic_DNA"/>
</dbReference>
<sequence>MPYWPVGQLPMLPEQARGLLREIAVFILDVHAESWNIGFRILHVTLQGDAHIARY</sequence>
<organism evidence="1 2">
    <name type="scientific">Streptomyces kronopolitis</name>
    <dbReference type="NCBI Taxonomy" id="1612435"/>
    <lineage>
        <taxon>Bacteria</taxon>
        <taxon>Bacillati</taxon>
        <taxon>Actinomycetota</taxon>
        <taxon>Actinomycetes</taxon>
        <taxon>Kitasatosporales</taxon>
        <taxon>Streptomycetaceae</taxon>
        <taxon>Streptomyces</taxon>
    </lineage>
</organism>
<name>A0ABQ2K3X4_9ACTN</name>
<accession>A0ABQ2K3X4</accession>
<reference evidence="2" key="1">
    <citation type="journal article" date="2019" name="Int. J. Syst. Evol. Microbiol.">
        <title>The Global Catalogue of Microorganisms (GCM) 10K type strain sequencing project: providing services to taxonomists for standard genome sequencing and annotation.</title>
        <authorList>
            <consortium name="The Broad Institute Genomics Platform"/>
            <consortium name="The Broad Institute Genome Sequencing Center for Infectious Disease"/>
            <person name="Wu L."/>
            <person name="Ma J."/>
        </authorList>
    </citation>
    <scope>NUCLEOTIDE SEQUENCE [LARGE SCALE GENOMIC DNA]</scope>
    <source>
        <strain evidence="2">CGMCC 4.7323</strain>
    </source>
</reference>
<evidence type="ECO:0000313" key="2">
    <source>
        <dbReference type="Proteomes" id="UP000600080"/>
    </source>
</evidence>
<proteinExistence type="predicted"/>
<evidence type="ECO:0000313" key="1">
    <source>
        <dbReference type="EMBL" id="GGN63289.1"/>
    </source>
</evidence>
<protein>
    <submittedName>
        <fullName evidence="1">Uncharacterized protein</fullName>
    </submittedName>
</protein>
<comment type="caution">
    <text evidence="1">The sequence shown here is derived from an EMBL/GenBank/DDBJ whole genome shotgun (WGS) entry which is preliminary data.</text>
</comment>
<dbReference type="Proteomes" id="UP000600080">
    <property type="component" value="Unassembled WGS sequence"/>
</dbReference>
<gene>
    <name evidence="1" type="ORF">GCM10012285_64150</name>
</gene>